<keyword evidence="2" id="KW-0378">Hydrolase</keyword>
<dbReference type="PANTHER" id="PTHR10655">
    <property type="entry name" value="LYSOPHOSPHOLIPASE-RELATED"/>
    <property type="match status" value="1"/>
</dbReference>
<dbReference type="Gene3D" id="3.40.50.1820">
    <property type="entry name" value="alpha/beta hydrolase"/>
    <property type="match status" value="1"/>
</dbReference>
<dbReference type="InterPro" id="IPR050565">
    <property type="entry name" value="LYPA1-2/EST-like"/>
</dbReference>
<evidence type="ECO:0000313" key="6">
    <source>
        <dbReference type="Proteomes" id="UP001489004"/>
    </source>
</evidence>
<sequence>MPGWFDLRGIEFGRVDPSRFDHQGIQESVDYVGSLIQQEVEAGIPANRIVVGGFSQGGHIAFKTLLAARRALAGCIALSTWLEPTFQAQVADEVKRVPVFIGHGSADPLVPAFLASTSQSTLQARGFSNVSMHVYPGLAHSSCAQEIDEARDFLLKVIPDKPPPTAAEVEQMSVKQLKEFLRSRHINTSTMLEKTELVARAKAECGSN</sequence>
<evidence type="ECO:0008006" key="7">
    <source>
        <dbReference type="Google" id="ProtNLM"/>
    </source>
</evidence>
<dbReference type="InterPro" id="IPR029058">
    <property type="entry name" value="AB_hydrolase_fold"/>
</dbReference>
<gene>
    <name evidence="5" type="ORF">WJX72_010752</name>
</gene>
<dbReference type="GO" id="GO:0052689">
    <property type="term" value="F:carboxylic ester hydrolase activity"/>
    <property type="evidence" value="ECO:0007669"/>
    <property type="project" value="TreeGrafter"/>
</dbReference>
<protein>
    <recommendedName>
        <fullName evidence="7">Acyl-protein thioesterase 1</fullName>
    </recommendedName>
</protein>
<evidence type="ECO:0000256" key="1">
    <source>
        <dbReference type="ARBA" id="ARBA00006499"/>
    </source>
</evidence>
<dbReference type="InterPro" id="IPR003140">
    <property type="entry name" value="PLipase/COase/thioEstase"/>
</dbReference>
<proteinExistence type="inferred from homology"/>
<comment type="similarity">
    <text evidence="1">Belongs to the AB hydrolase superfamily. AB hydrolase 2 family.</text>
</comment>
<evidence type="ECO:0000259" key="4">
    <source>
        <dbReference type="Pfam" id="PF02230"/>
    </source>
</evidence>
<reference evidence="5 6" key="1">
    <citation type="journal article" date="2024" name="Nat. Commun.">
        <title>Phylogenomics reveals the evolutionary origins of lichenization in chlorophyte algae.</title>
        <authorList>
            <person name="Puginier C."/>
            <person name="Libourel C."/>
            <person name="Otte J."/>
            <person name="Skaloud P."/>
            <person name="Haon M."/>
            <person name="Grisel S."/>
            <person name="Petersen M."/>
            <person name="Berrin J.G."/>
            <person name="Delaux P.M."/>
            <person name="Dal Grande F."/>
            <person name="Keller J."/>
        </authorList>
    </citation>
    <scope>NUCLEOTIDE SEQUENCE [LARGE SCALE GENOMIC DNA]</scope>
    <source>
        <strain evidence="5 6">SAG 2043</strain>
    </source>
</reference>
<dbReference type="Pfam" id="PF02037">
    <property type="entry name" value="SAP"/>
    <property type="match status" value="1"/>
</dbReference>
<dbReference type="GO" id="GO:0008474">
    <property type="term" value="F:palmitoyl-(protein) hydrolase activity"/>
    <property type="evidence" value="ECO:0007669"/>
    <property type="project" value="TreeGrafter"/>
</dbReference>
<feature type="domain" description="SAP" evidence="3">
    <location>
        <begin position="169"/>
        <end position="202"/>
    </location>
</feature>
<dbReference type="PANTHER" id="PTHR10655:SF17">
    <property type="entry name" value="LYSOPHOSPHOLIPASE-LIKE PROTEIN 1"/>
    <property type="match status" value="1"/>
</dbReference>
<feature type="domain" description="Phospholipase/carboxylesterase/thioesterase" evidence="4">
    <location>
        <begin position="1"/>
        <end position="157"/>
    </location>
</feature>
<dbReference type="GO" id="GO:0005737">
    <property type="term" value="C:cytoplasm"/>
    <property type="evidence" value="ECO:0007669"/>
    <property type="project" value="TreeGrafter"/>
</dbReference>
<dbReference type="EMBL" id="JALJOR010000009">
    <property type="protein sequence ID" value="KAK9811818.1"/>
    <property type="molecule type" value="Genomic_DNA"/>
</dbReference>
<evidence type="ECO:0000313" key="5">
    <source>
        <dbReference type="EMBL" id="KAK9811818.1"/>
    </source>
</evidence>
<evidence type="ECO:0000259" key="3">
    <source>
        <dbReference type="Pfam" id="PF02037"/>
    </source>
</evidence>
<dbReference type="Proteomes" id="UP001489004">
    <property type="component" value="Unassembled WGS sequence"/>
</dbReference>
<organism evidence="5 6">
    <name type="scientific">[Myrmecia] bisecta</name>
    <dbReference type="NCBI Taxonomy" id="41462"/>
    <lineage>
        <taxon>Eukaryota</taxon>
        <taxon>Viridiplantae</taxon>
        <taxon>Chlorophyta</taxon>
        <taxon>core chlorophytes</taxon>
        <taxon>Trebouxiophyceae</taxon>
        <taxon>Trebouxiales</taxon>
        <taxon>Trebouxiaceae</taxon>
        <taxon>Myrmecia</taxon>
    </lineage>
</organism>
<name>A0AAW1PP88_9CHLO</name>
<dbReference type="SUPFAM" id="SSF53474">
    <property type="entry name" value="alpha/beta-Hydrolases"/>
    <property type="match status" value="1"/>
</dbReference>
<dbReference type="AlphaFoldDB" id="A0AAW1PP88"/>
<accession>A0AAW1PP88</accession>
<dbReference type="Pfam" id="PF02230">
    <property type="entry name" value="Abhydrolase_2"/>
    <property type="match status" value="1"/>
</dbReference>
<comment type="caution">
    <text evidence="5">The sequence shown here is derived from an EMBL/GenBank/DDBJ whole genome shotgun (WGS) entry which is preliminary data.</text>
</comment>
<evidence type="ECO:0000256" key="2">
    <source>
        <dbReference type="ARBA" id="ARBA00022801"/>
    </source>
</evidence>
<keyword evidence="6" id="KW-1185">Reference proteome</keyword>
<dbReference type="InterPro" id="IPR003034">
    <property type="entry name" value="SAP_dom"/>
</dbReference>